<keyword evidence="3" id="KW-1185">Reference proteome</keyword>
<organism evidence="2 3">
    <name type="scientific">Linnemannia schmuckeri</name>
    <dbReference type="NCBI Taxonomy" id="64567"/>
    <lineage>
        <taxon>Eukaryota</taxon>
        <taxon>Fungi</taxon>
        <taxon>Fungi incertae sedis</taxon>
        <taxon>Mucoromycota</taxon>
        <taxon>Mortierellomycotina</taxon>
        <taxon>Mortierellomycetes</taxon>
        <taxon>Mortierellales</taxon>
        <taxon>Mortierellaceae</taxon>
        <taxon>Linnemannia</taxon>
    </lineage>
</organism>
<evidence type="ECO:0000313" key="3">
    <source>
        <dbReference type="Proteomes" id="UP000748756"/>
    </source>
</evidence>
<evidence type="ECO:0000313" key="2">
    <source>
        <dbReference type="EMBL" id="KAF9151196.1"/>
    </source>
</evidence>
<evidence type="ECO:0000256" key="1">
    <source>
        <dbReference type="SAM" id="MobiDB-lite"/>
    </source>
</evidence>
<accession>A0A9P5VB68</accession>
<comment type="caution">
    <text evidence="2">The sequence shown here is derived from an EMBL/GenBank/DDBJ whole genome shotgun (WGS) entry which is preliminary data.</text>
</comment>
<dbReference type="Proteomes" id="UP000748756">
    <property type="component" value="Unassembled WGS sequence"/>
</dbReference>
<dbReference type="AlphaFoldDB" id="A0A9P5VB68"/>
<gene>
    <name evidence="2" type="ORF">BG015_006975</name>
</gene>
<feature type="compositionally biased region" description="Pro residues" evidence="1">
    <location>
        <begin position="125"/>
        <end position="134"/>
    </location>
</feature>
<reference evidence="2" key="1">
    <citation type="journal article" date="2020" name="Fungal Divers.">
        <title>Resolving the Mortierellaceae phylogeny through synthesis of multi-gene phylogenetics and phylogenomics.</title>
        <authorList>
            <person name="Vandepol N."/>
            <person name="Liber J."/>
            <person name="Desiro A."/>
            <person name="Na H."/>
            <person name="Kennedy M."/>
            <person name="Barry K."/>
            <person name="Grigoriev I.V."/>
            <person name="Miller A.N."/>
            <person name="O'Donnell K."/>
            <person name="Stajich J.E."/>
            <person name="Bonito G."/>
        </authorList>
    </citation>
    <scope>NUCLEOTIDE SEQUENCE</scope>
    <source>
        <strain evidence="2">NRRL 6426</strain>
    </source>
</reference>
<dbReference type="OrthoDB" id="2385528at2759"/>
<feature type="compositionally biased region" description="Low complexity" evidence="1">
    <location>
        <begin position="68"/>
        <end position="90"/>
    </location>
</feature>
<feature type="compositionally biased region" description="Pro residues" evidence="1">
    <location>
        <begin position="91"/>
        <end position="103"/>
    </location>
</feature>
<name>A0A9P5VB68_9FUNG</name>
<feature type="region of interest" description="Disordered" evidence="1">
    <location>
        <begin position="66"/>
        <end position="139"/>
    </location>
</feature>
<proteinExistence type="predicted"/>
<sequence>MAFVAPEPNTFYPIPPGQLPPGFIPPPPGTAVRGIPIVVPLGHEMLISPEGFPVFVPERALAQVNGSPVALQQQHQQQQHQQHQQQHIQATPPPPAPLVPAPPSRHNTMSAHQFAGAAAATSQFTPPPPMPPLPTMVSQQQTAMPYPVPTGNPLSLPAQQQQQSYPAPNHAPPLTQALPPFSPMTTMPTPSAIVPPQPLQPVQQPLAAAPALTFASIVTSFRTSSESVQAWTFYSLGLSQHSSQKEIVITLRQRPGQYTLESVQPIMYQLYHQMNSHIQSSGGRPLGAGQVFPCRLNTPDVGVLDRAVLLIHAPAECKGQLENKDVLYGLIATMDEMAVFSKYGAARCLTNMGNDLETWPVPLWSDWSRPSLVSLQDFEGSLTERVSVLATKNIVATLDTISHRLMLVLSASALELIQQDLRRFPPASGPVGGSGFSSDLTRVTFLLDIDAGAQAYLTWRNGQEGPAIFNARPNPTSFHGCWITMSGIGTHEVATIQEGVAPREDGIELKMRAATWERFYQALISKTPAVVPVGAETVQLSYA</sequence>
<protein>
    <submittedName>
        <fullName evidence="2">Uncharacterized protein</fullName>
    </submittedName>
</protein>
<dbReference type="EMBL" id="JAAAUQ010000344">
    <property type="protein sequence ID" value="KAF9151196.1"/>
    <property type="molecule type" value="Genomic_DNA"/>
</dbReference>